<evidence type="ECO:0000313" key="4">
    <source>
        <dbReference type="Proteomes" id="UP000606974"/>
    </source>
</evidence>
<evidence type="ECO:0000256" key="2">
    <source>
        <dbReference type="SAM" id="Phobius"/>
    </source>
</evidence>
<comment type="caution">
    <text evidence="3">The sequence shown here is derived from an EMBL/GenBank/DDBJ whole genome shotgun (WGS) entry which is preliminary data.</text>
</comment>
<gene>
    <name evidence="3" type="ORF">GJ744_008145</name>
</gene>
<feature type="compositionally biased region" description="Basic and acidic residues" evidence="1">
    <location>
        <begin position="41"/>
        <end position="98"/>
    </location>
</feature>
<feature type="compositionally biased region" description="Basic and acidic residues" evidence="1">
    <location>
        <begin position="110"/>
        <end position="143"/>
    </location>
</feature>
<keyword evidence="2" id="KW-0812">Transmembrane</keyword>
<evidence type="ECO:0000256" key="1">
    <source>
        <dbReference type="SAM" id="MobiDB-lite"/>
    </source>
</evidence>
<reference evidence="3" key="1">
    <citation type="submission" date="2020-02" db="EMBL/GenBank/DDBJ databases">
        <authorList>
            <person name="Palmer J.M."/>
        </authorList>
    </citation>
    <scope>NUCLEOTIDE SEQUENCE</scope>
    <source>
        <strain evidence="3">EPUS1.4</strain>
        <tissue evidence="3">Thallus</tissue>
    </source>
</reference>
<sequence length="187" mass="21525">MAEDIAELGLEAVDPILNRREVLQKAKNKAKIGLDVLRNPESPRRRFESDDEPTPHLDKDRRGSRCEKSNRRNSQYKRDSWREDDAESDHQDTNARSDRRQRHGSGAGRPRIERRASSLDRDDFGEDRSRRRRYSQREDRVAQEENAGSRRASRHIDGKDALAAGVVGIAAIYIASGLYKDRKSRDT</sequence>
<proteinExistence type="predicted"/>
<feature type="transmembrane region" description="Helical" evidence="2">
    <location>
        <begin position="161"/>
        <end position="179"/>
    </location>
</feature>
<keyword evidence="2" id="KW-0472">Membrane</keyword>
<dbReference type="Proteomes" id="UP000606974">
    <property type="component" value="Unassembled WGS sequence"/>
</dbReference>
<dbReference type="EMBL" id="JAACFV010000043">
    <property type="protein sequence ID" value="KAF7509251.1"/>
    <property type="molecule type" value="Genomic_DNA"/>
</dbReference>
<protein>
    <submittedName>
        <fullName evidence="3">Uncharacterized protein</fullName>
    </submittedName>
</protein>
<dbReference type="AlphaFoldDB" id="A0A8H7ALG1"/>
<organism evidence="3 4">
    <name type="scientific">Endocarpon pusillum</name>
    <dbReference type="NCBI Taxonomy" id="364733"/>
    <lineage>
        <taxon>Eukaryota</taxon>
        <taxon>Fungi</taxon>
        <taxon>Dikarya</taxon>
        <taxon>Ascomycota</taxon>
        <taxon>Pezizomycotina</taxon>
        <taxon>Eurotiomycetes</taxon>
        <taxon>Chaetothyriomycetidae</taxon>
        <taxon>Verrucariales</taxon>
        <taxon>Verrucariaceae</taxon>
        <taxon>Endocarpon</taxon>
    </lineage>
</organism>
<keyword evidence="4" id="KW-1185">Reference proteome</keyword>
<evidence type="ECO:0000313" key="3">
    <source>
        <dbReference type="EMBL" id="KAF7509251.1"/>
    </source>
</evidence>
<feature type="region of interest" description="Disordered" evidence="1">
    <location>
        <begin position="26"/>
        <end position="154"/>
    </location>
</feature>
<keyword evidence="2" id="KW-1133">Transmembrane helix</keyword>
<name>A0A8H7ALG1_9EURO</name>
<accession>A0A8H7ALG1</accession>
<dbReference type="OrthoDB" id="10424479at2759"/>